<protein>
    <submittedName>
        <fullName evidence="7">Diaminopimelate decarboxylase</fullName>
    </submittedName>
</protein>
<dbReference type="STRING" id="1220554.GCA_001552135_01971"/>
<dbReference type="InterPro" id="IPR009006">
    <property type="entry name" value="Ala_racemase/Decarboxylase_C"/>
</dbReference>
<evidence type="ECO:0000256" key="1">
    <source>
        <dbReference type="ARBA" id="ARBA00001933"/>
    </source>
</evidence>
<keyword evidence="2" id="KW-0210">Decarboxylase</keyword>
<dbReference type="InterPro" id="IPR022644">
    <property type="entry name" value="De-COase2_N"/>
</dbReference>
<dbReference type="PANTHER" id="PTHR43727:SF2">
    <property type="entry name" value="GROUP IV DECARBOXYLASE"/>
    <property type="match status" value="1"/>
</dbReference>
<name>A0A5D0NDG6_9ACTN</name>
<evidence type="ECO:0000313" key="7">
    <source>
        <dbReference type="EMBL" id="TYB42271.1"/>
    </source>
</evidence>
<keyword evidence="4" id="KW-0456">Lyase</keyword>
<dbReference type="GO" id="GO:0009089">
    <property type="term" value="P:lysine biosynthetic process via diaminopimelate"/>
    <property type="evidence" value="ECO:0007669"/>
    <property type="project" value="InterPro"/>
</dbReference>
<dbReference type="Pfam" id="PF02784">
    <property type="entry name" value="Orn_Arg_deC_N"/>
    <property type="match status" value="1"/>
</dbReference>
<dbReference type="PRINTS" id="PR01181">
    <property type="entry name" value="DAPDCRBXLASE"/>
</dbReference>
<dbReference type="PROSITE" id="PS00878">
    <property type="entry name" value="ODR_DC_2_1"/>
    <property type="match status" value="1"/>
</dbReference>
<feature type="region of interest" description="Disordered" evidence="5">
    <location>
        <begin position="1"/>
        <end position="57"/>
    </location>
</feature>
<dbReference type="Gene3D" id="3.20.20.10">
    <property type="entry name" value="Alanine racemase"/>
    <property type="match status" value="1"/>
</dbReference>
<dbReference type="AlphaFoldDB" id="A0A5D0NDG6"/>
<dbReference type="InterPro" id="IPR022653">
    <property type="entry name" value="De-COase2_pyr-phos_BS"/>
</dbReference>
<dbReference type="GO" id="GO:0008836">
    <property type="term" value="F:diaminopimelate decarboxylase activity"/>
    <property type="evidence" value="ECO:0007669"/>
    <property type="project" value="InterPro"/>
</dbReference>
<keyword evidence="8" id="KW-1185">Reference proteome</keyword>
<dbReference type="PANTHER" id="PTHR43727">
    <property type="entry name" value="DIAMINOPIMELATE DECARBOXYLASE"/>
    <property type="match status" value="1"/>
</dbReference>
<evidence type="ECO:0000256" key="3">
    <source>
        <dbReference type="ARBA" id="ARBA00022898"/>
    </source>
</evidence>
<evidence type="ECO:0000256" key="4">
    <source>
        <dbReference type="ARBA" id="ARBA00023239"/>
    </source>
</evidence>
<dbReference type="InterPro" id="IPR002986">
    <property type="entry name" value="DAP_deCOOHase_LysA"/>
</dbReference>
<dbReference type="EMBL" id="VSFG01000008">
    <property type="protein sequence ID" value="TYB42271.1"/>
    <property type="molecule type" value="Genomic_DNA"/>
</dbReference>
<dbReference type="FunFam" id="3.20.20.10:FF:000003">
    <property type="entry name" value="Diaminopimelate decarboxylase"/>
    <property type="match status" value="1"/>
</dbReference>
<feature type="domain" description="Orn/DAP/Arg decarboxylase 2 N-terminal" evidence="6">
    <location>
        <begin position="98"/>
        <end position="335"/>
    </location>
</feature>
<sequence length="439" mass="45954">MDRTGRARAAGDAPPDGRRADPGGSVVRRAPRPGRPRSGETPAGAGPGGPVSPSEGLDAVIWPSTAYARTDGDVAVGGVALSEVAAGFGTPVHVMDEEDVRRRCREFRAAFSGGEVAFAGKAFLCRAMARWAAEEGLSLDVVSAGELAVARSVGFPGERMLMHGNAKTPEDLRAALAYGVGRIVVDSFGEITRLASLAGGPVRPRLMVRVTPGVDGRTHPAMSTGTDDQKFGFSPASGAASEAVRRVLAQRELALAGLHCHIGSQVSDPAAFERAARRMVGLLAAVRDEHGVSPPQLDLGGGFAVPYRTGERGLAPEAVAELTRTAVRTACREHRLPGLYGAAYSARLLGHGTTAADRSATVVGRHCESGDVLVRDVPLPADVRPGDLLAVPCTGAYHHSMASNYNLVCRPPVVAVRAGRARLLIRRETDEDLLRRDVG</sequence>
<gene>
    <name evidence="7" type="ORF">FXF69_31095</name>
</gene>
<evidence type="ECO:0000313" key="8">
    <source>
        <dbReference type="Proteomes" id="UP000323380"/>
    </source>
</evidence>
<feature type="region of interest" description="Disordered" evidence="5">
    <location>
        <begin position="213"/>
        <end position="232"/>
    </location>
</feature>
<dbReference type="Gene3D" id="2.40.37.10">
    <property type="entry name" value="Lyase, Ornithine Decarboxylase, Chain A, domain 1"/>
    <property type="match status" value="1"/>
</dbReference>
<accession>A0A5D0NDG6</accession>
<dbReference type="Proteomes" id="UP000323380">
    <property type="component" value="Unassembled WGS sequence"/>
</dbReference>
<dbReference type="SUPFAM" id="SSF50621">
    <property type="entry name" value="Alanine racemase C-terminal domain-like"/>
    <property type="match status" value="1"/>
</dbReference>
<reference evidence="7 8" key="1">
    <citation type="submission" date="2019-08" db="EMBL/GenBank/DDBJ databases">
        <title>Actinomadura sp. nov. CYP1-5 isolated from mountain soil.</title>
        <authorList>
            <person name="Songsumanus A."/>
            <person name="Kuncharoen N."/>
            <person name="Kudo T."/>
            <person name="Yuki M."/>
            <person name="Igarashi Y."/>
            <person name="Tanasupawat S."/>
        </authorList>
    </citation>
    <scope>NUCLEOTIDE SEQUENCE [LARGE SCALE GENOMIC DNA]</scope>
    <source>
        <strain evidence="7 8">JCM 14158</strain>
    </source>
</reference>
<comment type="caution">
    <text evidence="7">The sequence shown here is derived from an EMBL/GenBank/DDBJ whole genome shotgun (WGS) entry which is preliminary data.</text>
</comment>
<proteinExistence type="predicted"/>
<dbReference type="SUPFAM" id="SSF51419">
    <property type="entry name" value="PLP-binding barrel"/>
    <property type="match status" value="1"/>
</dbReference>
<evidence type="ECO:0000256" key="5">
    <source>
        <dbReference type="SAM" id="MobiDB-lite"/>
    </source>
</evidence>
<keyword evidence="3" id="KW-0663">Pyridoxal phosphate</keyword>
<comment type="cofactor">
    <cofactor evidence="1">
        <name>pyridoxal 5'-phosphate</name>
        <dbReference type="ChEBI" id="CHEBI:597326"/>
    </cofactor>
</comment>
<organism evidence="7 8">
    <name type="scientific">Actinomadura chibensis</name>
    <dbReference type="NCBI Taxonomy" id="392828"/>
    <lineage>
        <taxon>Bacteria</taxon>
        <taxon>Bacillati</taxon>
        <taxon>Actinomycetota</taxon>
        <taxon>Actinomycetes</taxon>
        <taxon>Streptosporangiales</taxon>
        <taxon>Thermomonosporaceae</taxon>
        <taxon>Actinomadura</taxon>
    </lineage>
</organism>
<evidence type="ECO:0000259" key="6">
    <source>
        <dbReference type="Pfam" id="PF02784"/>
    </source>
</evidence>
<dbReference type="CDD" id="cd06828">
    <property type="entry name" value="PLPDE_III_DapDC"/>
    <property type="match status" value="1"/>
</dbReference>
<evidence type="ECO:0000256" key="2">
    <source>
        <dbReference type="ARBA" id="ARBA00022793"/>
    </source>
</evidence>
<dbReference type="InterPro" id="IPR029066">
    <property type="entry name" value="PLP-binding_barrel"/>
</dbReference>